<dbReference type="AlphaFoldDB" id="A0A5N6XBT7"/>
<proteinExistence type="predicted"/>
<name>A0A5N6XBT7_9EURO</name>
<sequence>MSIFHRASKPYLRYLCHRAQVRCSLPNHLCALSSVRPKDSQESHDFRPLADASIFCFCSVIEPRGVDQGQICCNFSTRLSSSSTFSKQFSVSSLHDASDSFRPTIYTYPGTLVYISVSRSVGLSLHQQVVSLFFHQDPCTRYFATSQNARFDRSTGYDPLHHF</sequence>
<accession>A0A5N6XBT7</accession>
<gene>
    <name evidence="1" type="ORF">BDV39DRAFT_169906</name>
</gene>
<keyword evidence="2" id="KW-1185">Reference proteome</keyword>
<protein>
    <submittedName>
        <fullName evidence="1">Uncharacterized protein</fullName>
    </submittedName>
</protein>
<dbReference type="EMBL" id="ML741772">
    <property type="protein sequence ID" value="KAE8330694.1"/>
    <property type="molecule type" value="Genomic_DNA"/>
</dbReference>
<organism evidence="1 2">
    <name type="scientific">Aspergillus sergii</name>
    <dbReference type="NCBI Taxonomy" id="1034303"/>
    <lineage>
        <taxon>Eukaryota</taxon>
        <taxon>Fungi</taxon>
        <taxon>Dikarya</taxon>
        <taxon>Ascomycota</taxon>
        <taxon>Pezizomycotina</taxon>
        <taxon>Eurotiomycetes</taxon>
        <taxon>Eurotiomycetidae</taxon>
        <taxon>Eurotiales</taxon>
        <taxon>Aspergillaceae</taxon>
        <taxon>Aspergillus</taxon>
        <taxon>Aspergillus subgen. Circumdati</taxon>
    </lineage>
</organism>
<reference evidence="2" key="1">
    <citation type="submission" date="2019-04" db="EMBL/GenBank/DDBJ databases">
        <title>Friends and foes A comparative genomics studyof 23 Aspergillus species from section Flavi.</title>
        <authorList>
            <consortium name="DOE Joint Genome Institute"/>
            <person name="Kjaerbolling I."/>
            <person name="Vesth T."/>
            <person name="Frisvad J.C."/>
            <person name="Nybo J.L."/>
            <person name="Theobald S."/>
            <person name="Kildgaard S."/>
            <person name="Isbrandt T."/>
            <person name="Kuo A."/>
            <person name="Sato A."/>
            <person name="Lyhne E.K."/>
            <person name="Kogle M.E."/>
            <person name="Wiebenga A."/>
            <person name="Kun R.S."/>
            <person name="Lubbers R.J."/>
            <person name="Makela M.R."/>
            <person name="Barry K."/>
            <person name="Chovatia M."/>
            <person name="Clum A."/>
            <person name="Daum C."/>
            <person name="Haridas S."/>
            <person name="He G."/>
            <person name="LaButti K."/>
            <person name="Lipzen A."/>
            <person name="Mondo S."/>
            <person name="Riley R."/>
            <person name="Salamov A."/>
            <person name="Simmons B.A."/>
            <person name="Magnuson J.K."/>
            <person name="Henrissat B."/>
            <person name="Mortensen U.H."/>
            <person name="Larsen T.O."/>
            <person name="Devries R.P."/>
            <person name="Grigoriev I.V."/>
            <person name="Machida M."/>
            <person name="Baker S.E."/>
            <person name="Andersen M.R."/>
        </authorList>
    </citation>
    <scope>NUCLEOTIDE SEQUENCE [LARGE SCALE GENOMIC DNA]</scope>
    <source>
        <strain evidence="2">CBS 130017</strain>
    </source>
</reference>
<dbReference type="Proteomes" id="UP000325945">
    <property type="component" value="Unassembled WGS sequence"/>
</dbReference>
<evidence type="ECO:0000313" key="2">
    <source>
        <dbReference type="Proteomes" id="UP000325945"/>
    </source>
</evidence>
<evidence type="ECO:0000313" key="1">
    <source>
        <dbReference type="EMBL" id="KAE8330694.1"/>
    </source>
</evidence>